<dbReference type="Proteomes" id="UP000012042">
    <property type="component" value="Chromosome"/>
</dbReference>
<gene>
    <name evidence="1" type="ORF">LVISKB_0748</name>
</gene>
<organism evidence="1 2">
    <name type="scientific">Levilactobacillus brevis KB290</name>
    <dbReference type="NCBI Taxonomy" id="1001583"/>
    <lineage>
        <taxon>Bacteria</taxon>
        <taxon>Bacillati</taxon>
        <taxon>Bacillota</taxon>
        <taxon>Bacilli</taxon>
        <taxon>Lactobacillales</taxon>
        <taxon>Lactobacillaceae</taxon>
        <taxon>Levilactobacillus</taxon>
    </lineage>
</organism>
<evidence type="ECO:0000313" key="2">
    <source>
        <dbReference type="Proteomes" id="UP000012042"/>
    </source>
</evidence>
<reference evidence="1 2" key="1">
    <citation type="journal article" date="2013" name="PLoS ONE">
        <title>Genomic Analysis by Deep Sequencing of the Probiotic Lactobacillus brevis KB290 Harboring Nine Plasmids Reveals Genomic Stability.</title>
        <authorList>
            <person name="Fukao M."/>
            <person name="Oshima K."/>
            <person name="Morita H."/>
            <person name="Toh H."/>
            <person name="Suda W."/>
            <person name="Kim S.W."/>
            <person name="Suzuki S."/>
            <person name="Yakabe T."/>
            <person name="Hattori M."/>
            <person name="Yajima N."/>
        </authorList>
    </citation>
    <scope>NUCLEOTIDE SEQUENCE [LARGE SCALE GENOMIC DNA]</scope>
    <source>
        <strain evidence="1 2">KB290</strain>
    </source>
</reference>
<dbReference type="EMBL" id="AP012167">
    <property type="protein sequence ID" value="BAN06383.1"/>
    <property type="molecule type" value="Genomic_DNA"/>
</dbReference>
<dbReference type="PATRIC" id="fig|1001583.3.peg.738"/>
<dbReference type="AlphaFoldDB" id="M5AC27"/>
<dbReference type="HOGENOM" id="CLU_2081788_0_0_9"/>
<evidence type="ECO:0000313" key="1">
    <source>
        <dbReference type="EMBL" id="BAN06383.1"/>
    </source>
</evidence>
<dbReference type="KEGG" id="lbk:LVISKB_0748"/>
<accession>M5AC27</accession>
<protein>
    <submittedName>
        <fullName evidence="1">Uncharacterized protein</fullName>
    </submittedName>
</protein>
<name>M5AC27_LEVBR</name>
<sequence>MSEMVKSANQQLIIFLKRQQRINIGVVKLELASTWVESHYPELDFGEGLRGIFTRGRYLAQSYSCNLVVRAVRMGIKWNRWQQKRYYHDLMNFLKAHPQFMIQKVWQATTAIEEDEK</sequence>
<proteinExistence type="predicted"/>